<name>A0A5D0XU36_9MICC</name>
<dbReference type="Pfam" id="PF08241">
    <property type="entry name" value="Methyltransf_11"/>
    <property type="match status" value="1"/>
</dbReference>
<dbReference type="Gene3D" id="3.40.50.150">
    <property type="entry name" value="Vaccinia Virus protein VP39"/>
    <property type="match status" value="1"/>
</dbReference>
<keyword evidence="3 5" id="KW-0808">Transferase</keyword>
<dbReference type="SUPFAM" id="SSF53335">
    <property type="entry name" value="S-adenosyl-L-methionine-dependent methyltransferases"/>
    <property type="match status" value="1"/>
</dbReference>
<evidence type="ECO:0000256" key="3">
    <source>
        <dbReference type="ARBA" id="ARBA00022679"/>
    </source>
</evidence>
<protein>
    <submittedName>
        <fullName evidence="5">Class I SAM-dependent methyltransferase</fullName>
    </submittedName>
</protein>
<keyword evidence="6" id="KW-1185">Reference proteome</keyword>
<dbReference type="EMBL" id="VSLD01000002">
    <property type="protein sequence ID" value="TYC99688.1"/>
    <property type="molecule type" value="Genomic_DNA"/>
</dbReference>
<dbReference type="AlphaFoldDB" id="A0A5D0XU36"/>
<dbReference type="CDD" id="cd02440">
    <property type="entry name" value="AdoMet_MTases"/>
    <property type="match status" value="1"/>
</dbReference>
<feature type="domain" description="Methyltransferase type 11" evidence="4">
    <location>
        <begin position="51"/>
        <end position="139"/>
    </location>
</feature>
<dbReference type="OrthoDB" id="9797252at2"/>
<evidence type="ECO:0000313" key="6">
    <source>
        <dbReference type="Proteomes" id="UP000323410"/>
    </source>
</evidence>
<organism evidence="5 6">
    <name type="scientific">Arthrobacter echini</name>
    <dbReference type="NCBI Taxonomy" id="1529066"/>
    <lineage>
        <taxon>Bacteria</taxon>
        <taxon>Bacillati</taxon>
        <taxon>Actinomycetota</taxon>
        <taxon>Actinomycetes</taxon>
        <taxon>Micrococcales</taxon>
        <taxon>Micrococcaceae</taxon>
        <taxon>Arthrobacter</taxon>
    </lineage>
</organism>
<dbReference type="Proteomes" id="UP000323410">
    <property type="component" value="Unassembled WGS sequence"/>
</dbReference>
<dbReference type="InterPro" id="IPR051052">
    <property type="entry name" value="Diverse_substrate_MTase"/>
</dbReference>
<gene>
    <name evidence="5" type="ORF">FQ377_07015</name>
</gene>
<dbReference type="InterPro" id="IPR029063">
    <property type="entry name" value="SAM-dependent_MTases_sf"/>
</dbReference>
<dbReference type="RefSeq" id="WP_148600505.1">
    <property type="nucleotide sequence ID" value="NZ_VSLD01000002.1"/>
</dbReference>
<proteinExistence type="inferred from homology"/>
<accession>A0A5D0XU36</accession>
<reference evidence="5 6" key="1">
    <citation type="submission" date="2019-08" db="EMBL/GenBank/DDBJ databases">
        <title>Genone of Arthrobacter echini P9.</title>
        <authorList>
            <person name="Bowman J.P."/>
        </authorList>
    </citation>
    <scope>NUCLEOTIDE SEQUENCE [LARGE SCALE GENOMIC DNA]</scope>
    <source>
        <strain evidence="5 6">P9</strain>
    </source>
</reference>
<evidence type="ECO:0000259" key="4">
    <source>
        <dbReference type="Pfam" id="PF08241"/>
    </source>
</evidence>
<dbReference type="PANTHER" id="PTHR44942:SF4">
    <property type="entry name" value="METHYLTRANSFERASE TYPE 11 DOMAIN-CONTAINING PROTEIN"/>
    <property type="match status" value="1"/>
</dbReference>
<dbReference type="InterPro" id="IPR013216">
    <property type="entry name" value="Methyltransf_11"/>
</dbReference>
<dbReference type="GO" id="GO:0032259">
    <property type="term" value="P:methylation"/>
    <property type="evidence" value="ECO:0007669"/>
    <property type="project" value="UniProtKB-KW"/>
</dbReference>
<evidence type="ECO:0000256" key="1">
    <source>
        <dbReference type="ARBA" id="ARBA00008361"/>
    </source>
</evidence>
<comment type="caution">
    <text evidence="5">The sequence shown here is derived from an EMBL/GenBank/DDBJ whole genome shotgun (WGS) entry which is preliminary data.</text>
</comment>
<comment type="similarity">
    <text evidence="1">Belongs to the methyltransferase superfamily.</text>
</comment>
<evidence type="ECO:0000256" key="2">
    <source>
        <dbReference type="ARBA" id="ARBA00022603"/>
    </source>
</evidence>
<evidence type="ECO:0000313" key="5">
    <source>
        <dbReference type="EMBL" id="TYC99688.1"/>
    </source>
</evidence>
<keyword evidence="2 5" id="KW-0489">Methyltransferase</keyword>
<sequence length="262" mass="28872">MTSGPRLGGERRLDLASAYLSGADRYARVRPGYPAGIVDWIVPDDAADAADVGAGTGIFTGLLADRGLRVSAVDPSEAMLAVLSRQLPGVPVILGTAEESFLPTAAVDLVTLAQAWHWCDHPAAAAEAARVLRPSGRLAVVWNQLDVSRPWVHRLSRIMHAGDVYSPAYRPEFGSLFAPPEELLIRWTQELTVSDVVDLARSRSYYRRASPELRARVEANLLWYLTDHLAFAPDARLELPYYTHAWRATKNAVEECAPQRYI</sequence>
<dbReference type="PANTHER" id="PTHR44942">
    <property type="entry name" value="METHYLTRANSF_11 DOMAIN-CONTAINING PROTEIN"/>
    <property type="match status" value="1"/>
</dbReference>
<dbReference type="GO" id="GO:0008757">
    <property type="term" value="F:S-adenosylmethionine-dependent methyltransferase activity"/>
    <property type="evidence" value="ECO:0007669"/>
    <property type="project" value="InterPro"/>
</dbReference>